<dbReference type="EMBL" id="AZFQ01000044">
    <property type="protein sequence ID" value="KRL98034.1"/>
    <property type="molecule type" value="Genomic_DNA"/>
</dbReference>
<keyword evidence="1" id="KW-0812">Transmembrane</keyword>
<evidence type="ECO:0000313" key="2">
    <source>
        <dbReference type="EMBL" id="KRL98034.1"/>
    </source>
</evidence>
<organism evidence="2 3">
    <name type="scientific">Liquorilactobacillus satsumensis DSM 16230 = JCM 12392</name>
    <dbReference type="NCBI Taxonomy" id="1423801"/>
    <lineage>
        <taxon>Bacteria</taxon>
        <taxon>Bacillati</taxon>
        <taxon>Bacillota</taxon>
        <taxon>Bacilli</taxon>
        <taxon>Lactobacillales</taxon>
        <taxon>Lactobacillaceae</taxon>
        <taxon>Liquorilactobacillus</taxon>
    </lineage>
</organism>
<reference evidence="2 3" key="1">
    <citation type="journal article" date="2015" name="Genome Announc.">
        <title>Expanding the biotechnology potential of lactobacilli through comparative genomics of 213 strains and associated genera.</title>
        <authorList>
            <person name="Sun Z."/>
            <person name="Harris H.M."/>
            <person name="McCann A."/>
            <person name="Guo C."/>
            <person name="Argimon S."/>
            <person name="Zhang W."/>
            <person name="Yang X."/>
            <person name="Jeffery I.B."/>
            <person name="Cooney J.C."/>
            <person name="Kagawa T.F."/>
            <person name="Liu W."/>
            <person name="Song Y."/>
            <person name="Salvetti E."/>
            <person name="Wrobel A."/>
            <person name="Rasinkangas P."/>
            <person name="Parkhill J."/>
            <person name="Rea M.C."/>
            <person name="O'Sullivan O."/>
            <person name="Ritari J."/>
            <person name="Douillard F.P."/>
            <person name="Paul Ross R."/>
            <person name="Yang R."/>
            <person name="Briner A.E."/>
            <person name="Felis G.E."/>
            <person name="de Vos W.M."/>
            <person name="Barrangou R."/>
            <person name="Klaenhammer T.R."/>
            <person name="Caufield P.W."/>
            <person name="Cui Y."/>
            <person name="Zhang H."/>
            <person name="O'Toole P.W."/>
        </authorList>
    </citation>
    <scope>NUCLEOTIDE SEQUENCE [LARGE SCALE GENOMIC DNA]</scope>
    <source>
        <strain evidence="2 3">DSM 16230</strain>
    </source>
</reference>
<protein>
    <submittedName>
        <fullName evidence="2">Uncharacterized protein</fullName>
    </submittedName>
</protein>
<gene>
    <name evidence="2" type="ORF">FD50_GL000993</name>
</gene>
<keyword evidence="1" id="KW-0472">Membrane</keyword>
<keyword evidence="3" id="KW-1185">Reference proteome</keyword>
<dbReference type="AlphaFoldDB" id="A0A0R1V4L3"/>
<proteinExistence type="predicted"/>
<sequence length="154" mass="17298">MGMKIISMLLVAILLLGNLRGWEQKLVNPKKQKVKVLDRLTTAYSETANIEEFITKINSASCLGFIFYFLSLLIVAFNVNDKISIVVAIGIIVIEVAEAFVRTGRNEYMKNAGKTKNEVLEATVNEGYQIKFIAVELIETIAFVYLIVMLFQSL</sequence>
<dbReference type="STRING" id="1423801.FD50_GL000993"/>
<feature type="transmembrane region" description="Helical" evidence="1">
    <location>
        <begin position="57"/>
        <end position="76"/>
    </location>
</feature>
<comment type="caution">
    <text evidence="2">The sequence shown here is derived from an EMBL/GenBank/DDBJ whole genome shotgun (WGS) entry which is preliminary data.</text>
</comment>
<feature type="transmembrane region" description="Helical" evidence="1">
    <location>
        <begin position="130"/>
        <end position="151"/>
    </location>
</feature>
<keyword evidence="1" id="KW-1133">Transmembrane helix</keyword>
<name>A0A0R1V4L3_9LACO</name>
<evidence type="ECO:0000256" key="1">
    <source>
        <dbReference type="SAM" id="Phobius"/>
    </source>
</evidence>
<accession>A0A0R1V4L3</accession>
<dbReference type="Proteomes" id="UP000051166">
    <property type="component" value="Unassembled WGS sequence"/>
</dbReference>
<dbReference type="PATRIC" id="fig|1423801.4.peg.1008"/>
<feature type="transmembrane region" description="Helical" evidence="1">
    <location>
        <begin position="83"/>
        <end position="101"/>
    </location>
</feature>
<evidence type="ECO:0000313" key="3">
    <source>
        <dbReference type="Proteomes" id="UP000051166"/>
    </source>
</evidence>